<comment type="caution">
    <text evidence="1">The sequence shown here is derived from an EMBL/GenBank/DDBJ whole genome shotgun (WGS) entry which is preliminary data.</text>
</comment>
<name>A0A501QBY5_9FLAO</name>
<dbReference type="Proteomes" id="UP000319175">
    <property type="component" value="Unassembled WGS sequence"/>
</dbReference>
<evidence type="ECO:0000313" key="2">
    <source>
        <dbReference type="Proteomes" id="UP000319175"/>
    </source>
</evidence>
<proteinExistence type="predicted"/>
<evidence type="ECO:0000313" key="1">
    <source>
        <dbReference type="EMBL" id="TPD70429.1"/>
    </source>
</evidence>
<dbReference type="RefSeq" id="WP_139999755.1">
    <property type="nucleotide sequence ID" value="NZ_VFJE01000052.1"/>
</dbReference>
<dbReference type="OrthoDB" id="1376271at2"/>
<sequence>MKKSQNTNSFSAAGAENKATFQYFLKGSFGVKSIHNFDIFQYSNMYQEKLPIIYANIRV</sequence>
<gene>
    <name evidence="1" type="ORF">FJA49_05665</name>
</gene>
<keyword evidence="2" id="KW-1185">Reference proteome</keyword>
<protein>
    <submittedName>
        <fullName evidence="1">Uncharacterized protein</fullName>
    </submittedName>
</protein>
<organism evidence="1 2">
    <name type="scientific">Flavobacterium microcysteis</name>
    <dbReference type="NCBI Taxonomy" id="2596891"/>
    <lineage>
        <taxon>Bacteria</taxon>
        <taxon>Pseudomonadati</taxon>
        <taxon>Bacteroidota</taxon>
        <taxon>Flavobacteriia</taxon>
        <taxon>Flavobacteriales</taxon>
        <taxon>Flavobacteriaceae</taxon>
        <taxon>Flavobacterium</taxon>
    </lineage>
</organism>
<accession>A0A501QBY5</accession>
<dbReference type="AlphaFoldDB" id="A0A501QBY5"/>
<reference evidence="1 2" key="1">
    <citation type="submission" date="2019-06" db="EMBL/GenBank/DDBJ databases">
        <title>Flavobacterium sp. MaA-Y11 from geoumgang.</title>
        <authorList>
            <person name="Jeong S."/>
        </authorList>
    </citation>
    <scope>NUCLEOTIDE SEQUENCE [LARGE SCALE GENOMIC DNA]</scope>
    <source>
        <strain evidence="1 2">MaA-Y11</strain>
    </source>
</reference>
<dbReference type="EMBL" id="VFJE01000052">
    <property type="protein sequence ID" value="TPD70429.1"/>
    <property type="molecule type" value="Genomic_DNA"/>
</dbReference>